<evidence type="ECO:0000256" key="2">
    <source>
        <dbReference type="ARBA" id="ARBA00022676"/>
    </source>
</evidence>
<evidence type="ECO:0000256" key="6">
    <source>
        <dbReference type="ARBA" id="ARBA00023242"/>
    </source>
</evidence>
<dbReference type="GO" id="GO:1990404">
    <property type="term" value="F:NAD+-protein mono-ADP-ribosyltransferase activity"/>
    <property type="evidence" value="ECO:0007669"/>
    <property type="project" value="TreeGrafter"/>
</dbReference>
<dbReference type="EMBL" id="SGJD01003389">
    <property type="protein sequence ID" value="KAB0393010.1"/>
    <property type="molecule type" value="Genomic_DNA"/>
</dbReference>
<feature type="region of interest" description="Disordered" evidence="7">
    <location>
        <begin position="290"/>
        <end position="352"/>
    </location>
</feature>
<dbReference type="GO" id="GO:0070212">
    <property type="term" value="P:protein poly-ADP-ribosylation"/>
    <property type="evidence" value="ECO:0007669"/>
    <property type="project" value="TreeGrafter"/>
</dbReference>
<feature type="non-terminal residue" evidence="8">
    <location>
        <position position="1"/>
    </location>
</feature>
<evidence type="ECO:0000256" key="3">
    <source>
        <dbReference type="ARBA" id="ARBA00022679"/>
    </source>
</evidence>
<dbReference type="GO" id="GO:0005634">
    <property type="term" value="C:nucleus"/>
    <property type="evidence" value="ECO:0007669"/>
    <property type="project" value="UniProtKB-SubCell"/>
</dbReference>
<keyword evidence="2" id="KW-0328">Glycosyltransferase</keyword>
<feature type="compositionally biased region" description="Low complexity" evidence="7">
    <location>
        <begin position="339"/>
        <end position="352"/>
    </location>
</feature>
<dbReference type="PANTHER" id="PTHR14453">
    <property type="entry name" value="PARP/ZINC FINGER CCCH TYPE DOMAIN CONTAINING PROTEIN"/>
    <property type="match status" value="1"/>
</dbReference>
<evidence type="ECO:0000256" key="4">
    <source>
        <dbReference type="ARBA" id="ARBA00022695"/>
    </source>
</evidence>
<feature type="region of interest" description="Disordered" evidence="7">
    <location>
        <begin position="775"/>
        <end position="795"/>
    </location>
</feature>
<dbReference type="GO" id="GO:0005737">
    <property type="term" value="C:cytoplasm"/>
    <property type="evidence" value="ECO:0007669"/>
    <property type="project" value="TreeGrafter"/>
</dbReference>
<feature type="region of interest" description="Disordered" evidence="7">
    <location>
        <begin position="1"/>
        <end position="24"/>
    </location>
</feature>
<organism evidence="8 9">
    <name type="scientific">Balaenoptera physalus</name>
    <name type="common">Fin whale</name>
    <name type="synonym">Balaena physalus</name>
    <dbReference type="NCBI Taxonomy" id="9770"/>
    <lineage>
        <taxon>Eukaryota</taxon>
        <taxon>Metazoa</taxon>
        <taxon>Chordata</taxon>
        <taxon>Craniata</taxon>
        <taxon>Vertebrata</taxon>
        <taxon>Euteleostomi</taxon>
        <taxon>Mammalia</taxon>
        <taxon>Eutheria</taxon>
        <taxon>Laurasiatheria</taxon>
        <taxon>Artiodactyla</taxon>
        <taxon>Whippomorpha</taxon>
        <taxon>Cetacea</taxon>
        <taxon>Mysticeti</taxon>
        <taxon>Balaenopteridae</taxon>
        <taxon>Balaenoptera</taxon>
    </lineage>
</organism>
<keyword evidence="4" id="KW-0548">Nucleotidyltransferase</keyword>
<dbReference type="GO" id="GO:0016779">
    <property type="term" value="F:nucleotidyltransferase activity"/>
    <property type="evidence" value="ECO:0007669"/>
    <property type="project" value="UniProtKB-KW"/>
</dbReference>
<sequence>PFGFRAKGKESGGRPGLRRPRQPGEHELLTLYFENPRSSGGGPVSSWQRLGRGGILTFQEAADAARVLAQEEHILHGARLSLRPAPPRAPARLLLQGLSAGTGPRRLEQYVQALLCAAGQPVQPCHALASPRPDRALVQLPKPLSEAEARVLEEHAQALSLEGAEVSLAWVPQARAVRVVGGSPPADLLLLELYLENERRSGGGPLEGVRSLPGHLGTIASFQQWQVAERVLQRAHQLQGSELSLVPHYDVLEPEELSEHTSGGSRLAELGPGAPRRALLEAGGPARAQPCAGNVTLGSEEAPGQTGASLRTGPLWDRSSLGQARPVSSGPVGSSQQEGLVSPGPTGSPGPVEIAVESLEQVASMSLGPVGSPGQEGLVETVLPMELGAMRFIQLYHEDLLAGLGDVALFPLEGSDMTGFRLCGALAPCQAAEEFLQSLLGSVSCHVLSLKHPGSARFLLSPEGQHLLRGLEAQFQCVFGTERLARAALDTDLGEVDMEPSPPLPSPLSHLSPPYLLHPCPEAWEGYEVRELLAALEGLDGEDWLPLELGEEEPEGQPEGEKTPRAEEGPVAPSTGAPGRLEEEAELQLALYRSLEPQGQAAEREEAVALQRALALSLLEPPPLQEEQELRGGGPGSWAQLEVHAAFEQDMDELDRALEAALEVHLREETAGPRDQSLAFPLAASGPTRESAARAGEGRVDRCPRHGPHPLSLCVSVPQQRPREPLGRLECVAESSSEFQTVVQAFYDTLDAAHGRIRVVREAMSGEDHEVRAVVEDGSNGGSGSPSPGDTLPWNLEKTQRSRLSGGGPGGNGSVLDPAERAVIRIAGQNDDEGLGDGLALQETGRVDRGAWEEAWKPSAGRGWWRGQRGTLWVEAQARACGDAGEQDSVKGNLTICPTPGGQCGHGTGPPVLFTCHIRMLKDEALFHSHEMRPEGSRQRGGGWRQDLGTLGTGAMRLESDDAGLPLFFPETCLCPALAES</sequence>
<evidence type="ECO:0000256" key="5">
    <source>
        <dbReference type="ARBA" id="ARBA00023027"/>
    </source>
</evidence>
<dbReference type="InterPro" id="IPR034464">
    <property type="entry name" value="PAR10_RRM1_2"/>
</dbReference>
<accession>A0A643BZ06</accession>
<name>A0A643BZ06_BALPH</name>
<dbReference type="CDD" id="cd12547">
    <property type="entry name" value="RRM1_2_PAR10"/>
    <property type="match status" value="1"/>
</dbReference>
<keyword evidence="9" id="KW-1185">Reference proteome</keyword>
<reference evidence="8 9" key="1">
    <citation type="journal article" date="2019" name="PLoS ONE">
        <title>Genomic analyses reveal an absence of contemporary introgressive admixture between fin whales and blue whales, despite known hybrids.</title>
        <authorList>
            <person name="Westbury M.V."/>
            <person name="Petersen B."/>
            <person name="Lorenzen E.D."/>
        </authorList>
    </citation>
    <scope>NUCLEOTIDE SEQUENCE [LARGE SCALE GENOMIC DNA]</scope>
    <source>
        <strain evidence="8">FinWhale-01</strain>
    </source>
</reference>
<proteinExistence type="predicted"/>
<dbReference type="OrthoDB" id="6133115at2759"/>
<dbReference type="PANTHER" id="PTHR14453:SF94">
    <property type="entry name" value="PROTEIN MONO-ADP-RIBOSYLTRANSFERASE PARP10"/>
    <property type="match status" value="1"/>
</dbReference>
<evidence type="ECO:0000313" key="8">
    <source>
        <dbReference type="EMBL" id="KAB0393010.1"/>
    </source>
</evidence>
<keyword evidence="3" id="KW-0808">Transferase</keyword>
<dbReference type="GO" id="GO:0003714">
    <property type="term" value="F:transcription corepressor activity"/>
    <property type="evidence" value="ECO:0007669"/>
    <property type="project" value="TreeGrafter"/>
</dbReference>
<evidence type="ECO:0000256" key="1">
    <source>
        <dbReference type="ARBA" id="ARBA00004123"/>
    </source>
</evidence>
<gene>
    <name evidence="8" type="ORF">E2I00_010724</name>
</gene>
<evidence type="ECO:0008006" key="10">
    <source>
        <dbReference type="Google" id="ProtNLM"/>
    </source>
</evidence>
<comment type="subcellular location">
    <subcellularLocation>
        <location evidence="1">Nucleus</location>
    </subcellularLocation>
</comment>
<protein>
    <recommendedName>
        <fullName evidence="10">RRM domain-containing protein</fullName>
    </recommendedName>
</protein>
<dbReference type="Gene3D" id="3.30.70.330">
    <property type="match status" value="2"/>
</dbReference>
<keyword evidence="5" id="KW-0520">NAD</keyword>
<dbReference type="InterPro" id="IPR052056">
    <property type="entry name" value="Mono-ARTD/PARP"/>
</dbReference>
<comment type="caution">
    <text evidence="8">The sequence shown here is derived from an EMBL/GenBank/DDBJ whole genome shotgun (WGS) entry which is preliminary data.</text>
</comment>
<dbReference type="GO" id="GO:0003950">
    <property type="term" value="F:NAD+ poly-ADP-ribosyltransferase activity"/>
    <property type="evidence" value="ECO:0007669"/>
    <property type="project" value="TreeGrafter"/>
</dbReference>
<dbReference type="InterPro" id="IPR012677">
    <property type="entry name" value="Nucleotide-bd_a/b_plait_sf"/>
</dbReference>
<dbReference type="AlphaFoldDB" id="A0A643BZ06"/>
<keyword evidence="6" id="KW-0539">Nucleus</keyword>
<dbReference type="GO" id="GO:0010629">
    <property type="term" value="P:negative regulation of gene expression"/>
    <property type="evidence" value="ECO:0007669"/>
    <property type="project" value="TreeGrafter"/>
</dbReference>
<dbReference type="Proteomes" id="UP000437017">
    <property type="component" value="Unassembled WGS sequence"/>
</dbReference>
<dbReference type="Pfam" id="PF23085">
    <property type="entry name" value="RRM_PARP14_3"/>
    <property type="match status" value="1"/>
</dbReference>
<evidence type="ECO:0000313" key="9">
    <source>
        <dbReference type="Proteomes" id="UP000437017"/>
    </source>
</evidence>
<evidence type="ECO:0000256" key="7">
    <source>
        <dbReference type="SAM" id="MobiDB-lite"/>
    </source>
</evidence>
<feature type="compositionally biased region" description="Basic and acidic residues" evidence="7">
    <location>
        <begin position="559"/>
        <end position="568"/>
    </location>
</feature>
<feature type="region of interest" description="Disordered" evidence="7">
    <location>
        <begin position="551"/>
        <end position="579"/>
    </location>
</feature>